<dbReference type="InterPro" id="IPR044152">
    <property type="entry name" value="YqjM-like"/>
</dbReference>
<dbReference type="Gene3D" id="3.20.20.70">
    <property type="entry name" value="Aldolase class I"/>
    <property type="match status" value="1"/>
</dbReference>
<keyword evidence="4" id="KW-0521">NADP</keyword>
<accession>A0A1H0R2S1</accession>
<dbReference type="GO" id="GO:0050661">
    <property type="term" value="F:NADP binding"/>
    <property type="evidence" value="ECO:0007669"/>
    <property type="project" value="InterPro"/>
</dbReference>
<gene>
    <name evidence="7" type="ORF">SAMN04488529_1032</name>
</gene>
<keyword evidence="3" id="KW-0288">FMN</keyword>
<dbReference type="Pfam" id="PF00724">
    <property type="entry name" value="Oxidored_FMN"/>
    <property type="match status" value="1"/>
</dbReference>
<dbReference type="PANTHER" id="PTHR43303:SF4">
    <property type="entry name" value="NADPH DEHYDROGENASE C23G7.10C-RELATED"/>
    <property type="match status" value="1"/>
</dbReference>
<evidence type="ECO:0000256" key="2">
    <source>
        <dbReference type="ARBA" id="ARBA00022630"/>
    </source>
</evidence>
<evidence type="ECO:0000256" key="4">
    <source>
        <dbReference type="ARBA" id="ARBA00022857"/>
    </source>
</evidence>
<keyword evidence="5" id="KW-0560">Oxidoreductase</keyword>
<evidence type="ECO:0000259" key="6">
    <source>
        <dbReference type="Pfam" id="PF00724"/>
    </source>
</evidence>
<dbReference type="Proteomes" id="UP000198597">
    <property type="component" value="Unassembled WGS sequence"/>
</dbReference>
<dbReference type="NCBIfam" id="NF010047">
    <property type="entry name" value="PRK13523.1"/>
    <property type="match status" value="1"/>
</dbReference>
<dbReference type="EMBL" id="FNJM01000003">
    <property type="protein sequence ID" value="SDP23812.1"/>
    <property type="molecule type" value="Genomic_DNA"/>
</dbReference>
<dbReference type="AlphaFoldDB" id="A0A1H0R2S1"/>
<keyword evidence="2" id="KW-0285">Flavoprotein</keyword>
<dbReference type="STRING" id="94869.SAMN04488529_1032"/>
<name>A0A1H0R2S1_9CLOT</name>
<evidence type="ECO:0000256" key="3">
    <source>
        <dbReference type="ARBA" id="ARBA00022643"/>
    </source>
</evidence>
<evidence type="ECO:0000313" key="8">
    <source>
        <dbReference type="Proteomes" id="UP000198597"/>
    </source>
</evidence>
<protein>
    <submittedName>
        <fullName evidence="7">NADPH2 dehydrogenase</fullName>
    </submittedName>
</protein>
<organism evidence="7 8">
    <name type="scientific">Clostridium gasigenes</name>
    <dbReference type="NCBI Taxonomy" id="94869"/>
    <lineage>
        <taxon>Bacteria</taxon>
        <taxon>Bacillati</taxon>
        <taxon>Bacillota</taxon>
        <taxon>Clostridia</taxon>
        <taxon>Eubacteriales</taxon>
        <taxon>Clostridiaceae</taxon>
        <taxon>Clostridium</taxon>
    </lineage>
</organism>
<proteinExistence type="predicted"/>
<dbReference type="CDD" id="cd02932">
    <property type="entry name" value="OYE_YqiM_FMN"/>
    <property type="match status" value="1"/>
</dbReference>
<dbReference type="OrthoDB" id="9772736at2"/>
<dbReference type="PANTHER" id="PTHR43303">
    <property type="entry name" value="NADPH DEHYDROGENASE C23G7.10C-RELATED"/>
    <property type="match status" value="1"/>
</dbReference>
<reference evidence="7 8" key="1">
    <citation type="submission" date="2016-10" db="EMBL/GenBank/DDBJ databases">
        <authorList>
            <person name="de Groot N.N."/>
        </authorList>
    </citation>
    <scope>NUCLEOTIDE SEQUENCE [LARGE SCALE GENOMIC DNA]</scope>
    <source>
        <strain evidence="7 8">DSM 12272</strain>
    </source>
</reference>
<dbReference type="RefSeq" id="WP_089967619.1">
    <property type="nucleotide sequence ID" value="NZ_CP071376.1"/>
</dbReference>
<evidence type="ECO:0000256" key="1">
    <source>
        <dbReference type="ARBA" id="ARBA00001917"/>
    </source>
</evidence>
<evidence type="ECO:0000313" key="7">
    <source>
        <dbReference type="EMBL" id="SDP23812.1"/>
    </source>
</evidence>
<keyword evidence="8" id="KW-1185">Reference proteome</keyword>
<dbReference type="SUPFAM" id="SSF51395">
    <property type="entry name" value="FMN-linked oxidoreductases"/>
    <property type="match status" value="1"/>
</dbReference>
<dbReference type="GO" id="GO:0010181">
    <property type="term" value="F:FMN binding"/>
    <property type="evidence" value="ECO:0007669"/>
    <property type="project" value="InterPro"/>
</dbReference>
<feature type="domain" description="NADH:flavin oxidoreductase/NADH oxidase N-terminal" evidence="6">
    <location>
        <begin position="4"/>
        <end position="323"/>
    </location>
</feature>
<dbReference type="GO" id="GO:0003959">
    <property type="term" value="F:NADPH dehydrogenase activity"/>
    <property type="evidence" value="ECO:0007669"/>
    <property type="project" value="InterPro"/>
</dbReference>
<dbReference type="InterPro" id="IPR001155">
    <property type="entry name" value="OxRdtase_FMN_N"/>
</dbReference>
<comment type="cofactor">
    <cofactor evidence="1">
        <name>FMN</name>
        <dbReference type="ChEBI" id="CHEBI:58210"/>
    </cofactor>
</comment>
<dbReference type="GeneID" id="65311254"/>
<sequence>MKGIFKELKVKNLIFRNRIVMAPMCMYCADSEGYANDFHEIHYTARAIGGVGAIIIEATGVETRGRISNRDLGIWDDSHIEGLRKISDSIKKYGAVSGIQLGHAGRKCSVLSEDVIGPSAIHFNEEEKTLKTPREMTKKDIAEVAEKFKNAAKRADDAGFDFIEIHGAHGYLISEFLSPLSNKRNDEYGGNIENRVRFLKEVILKVKEVWPNDKAIMLRVSAEDYEKGGNTKEDMAKIILLVKDLGIDIVDISTGAVVPAKINIYPGYQIPAGEYIKNNANIKVIVGGLITTGNEGTEIIESKRGDLVYIGRELLRDPNWVLNQAKNTGIKLEYLPKQYERGF</sequence>
<evidence type="ECO:0000256" key="5">
    <source>
        <dbReference type="ARBA" id="ARBA00023002"/>
    </source>
</evidence>
<dbReference type="InterPro" id="IPR013785">
    <property type="entry name" value="Aldolase_TIM"/>
</dbReference>